<dbReference type="Pfam" id="PF07484">
    <property type="entry name" value="Collar"/>
    <property type="match status" value="1"/>
</dbReference>
<proteinExistence type="predicted"/>
<accession>J1JU83</accession>
<organism evidence="2 3">
    <name type="scientific">Bartonella vinsonii subsp. arupensis OK-94-513</name>
    <dbReference type="NCBI Taxonomy" id="1094562"/>
    <lineage>
        <taxon>Bacteria</taxon>
        <taxon>Pseudomonadati</taxon>
        <taxon>Pseudomonadota</taxon>
        <taxon>Alphaproteobacteria</taxon>
        <taxon>Hyphomicrobiales</taxon>
        <taxon>Bartonellaceae</taxon>
        <taxon>Bartonella</taxon>
    </lineage>
</organism>
<evidence type="ECO:0000313" key="3">
    <source>
        <dbReference type="Proteomes" id="UP000002304"/>
    </source>
</evidence>
<reference evidence="2 3" key="1">
    <citation type="submission" date="2012-03" db="EMBL/GenBank/DDBJ databases">
        <title>The Genome Sequence of Bartonella vinsonii subsp. arupensis OK-94-513.</title>
        <authorList>
            <consortium name="The Broad Institute Genome Sequencing Platform"/>
            <consortium name="The Broad Institute Genome Sequencing Center for Infectious Disease"/>
            <person name="Feldgarden M."/>
            <person name="Kirby J."/>
            <person name="Kosoy M."/>
            <person name="Birtles R."/>
            <person name="Probert W.S."/>
            <person name="Chiaraviglio L."/>
            <person name="Young S.K."/>
            <person name="Zeng Q."/>
            <person name="Gargeya S."/>
            <person name="Fitzgerald M."/>
            <person name="Haas B."/>
            <person name="Abouelleil A."/>
            <person name="Alvarado L."/>
            <person name="Arachchi H.M."/>
            <person name="Berlin A."/>
            <person name="Chapman S.B."/>
            <person name="Gearin G."/>
            <person name="Goldberg J."/>
            <person name="Griggs A."/>
            <person name="Gujja S."/>
            <person name="Hansen M."/>
            <person name="Heiman D."/>
            <person name="Howarth C."/>
            <person name="Larimer J."/>
            <person name="Lui A."/>
            <person name="MacDonald P.J.P."/>
            <person name="McCowen C."/>
            <person name="Montmayeur A."/>
            <person name="Murphy C."/>
            <person name="Neiman D."/>
            <person name="Pearson M."/>
            <person name="Priest M."/>
            <person name="Roberts A."/>
            <person name="Saif S."/>
            <person name="Shea T."/>
            <person name="Sisk P."/>
            <person name="Stolte C."/>
            <person name="Sykes S."/>
            <person name="Wortman J."/>
            <person name="Nusbaum C."/>
            <person name="Birren B."/>
        </authorList>
    </citation>
    <scope>NUCLEOTIDE SEQUENCE [LARGE SCALE GENOMIC DNA]</scope>
    <source>
        <strain evidence="2 3">OK-94-513</strain>
    </source>
</reference>
<dbReference type="SUPFAM" id="SSF88874">
    <property type="entry name" value="Receptor-binding domain of short tail fibre protein gp12"/>
    <property type="match status" value="1"/>
</dbReference>
<name>J1JU83_BARVI</name>
<protein>
    <recommendedName>
        <fullName evidence="1">Phage tail collar domain-containing protein</fullName>
    </recommendedName>
</protein>
<feature type="domain" description="Phage tail collar" evidence="1">
    <location>
        <begin position="163"/>
        <end position="219"/>
    </location>
</feature>
<dbReference type="STRING" id="1094562.ME1_00819"/>
<evidence type="ECO:0000259" key="1">
    <source>
        <dbReference type="Pfam" id="PF07484"/>
    </source>
</evidence>
<dbReference type="InterPro" id="IPR037053">
    <property type="entry name" value="Phage_tail_collar_dom_sf"/>
</dbReference>
<comment type="caution">
    <text evidence="2">The sequence shown here is derived from an EMBL/GenBank/DDBJ whole genome shotgun (WGS) entry which is preliminary data.</text>
</comment>
<sequence>MSTIYDWSLRASENTHADNLVNWSEGQLPSTINNSARVMMQRVREYLSDTGGALESTFTIDEQQKRTTIRLQTKSQFKEYKTGIFVQFQAIGTNVGLTTVALNGLEGKPVYKATDSGARTLSGGEIQNGCIYSLVYSDDSWHLLNPTELPLSQDFDSSLYPSGFIGTFGMREVPMGWLLCDGKAYSRSTYSSLFEAIGTVWGEGDGVETFHVPDLRGMFLRGFDDSRNIDTGRSFASVQTDLMQSHQHSGQTLSLSHFSDHENYWHGNTTDILGYRLRLFGGGMISNFTGIESENIQGYIVEPYSLDDRQDVVLERSGEGETRPINVSVVFAIKT</sequence>
<dbReference type="AlphaFoldDB" id="J1JU83"/>
<evidence type="ECO:0000313" key="2">
    <source>
        <dbReference type="EMBL" id="EJF88055.1"/>
    </source>
</evidence>
<dbReference type="Gene3D" id="3.90.1340.10">
    <property type="entry name" value="Phage tail collar domain"/>
    <property type="match status" value="1"/>
</dbReference>
<dbReference type="PATRIC" id="fig|1094562.3.peg.912"/>
<dbReference type="Proteomes" id="UP000002304">
    <property type="component" value="Unassembled WGS sequence"/>
</dbReference>
<dbReference type="EMBL" id="AILZ01000023">
    <property type="protein sequence ID" value="EJF88055.1"/>
    <property type="molecule type" value="Genomic_DNA"/>
</dbReference>
<dbReference type="HOGENOM" id="CLU_050492_0_0_5"/>
<dbReference type="InterPro" id="IPR011083">
    <property type="entry name" value="Phage_tail_collar_dom"/>
</dbReference>
<gene>
    <name evidence="2" type="ORF">ME1_00819</name>
</gene>
<dbReference type="RefSeq" id="WP_004863711.1">
    <property type="nucleotide sequence ID" value="NZ_CADEAE010000014.1"/>
</dbReference>